<dbReference type="EMBL" id="NGFN01000234">
    <property type="protein sequence ID" value="OUC98116.1"/>
    <property type="molecule type" value="Genomic_DNA"/>
</dbReference>
<dbReference type="InterPro" id="IPR008761">
    <property type="entry name" value="Peptidase_S37"/>
</dbReference>
<dbReference type="PROSITE" id="PS51318">
    <property type="entry name" value="TAT"/>
    <property type="match status" value="1"/>
</dbReference>
<keyword evidence="5" id="KW-0031">Aminopeptidase</keyword>
<evidence type="ECO:0000313" key="5">
    <source>
        <dbReference type="EMBL" id="OUC98116.1"/>
    </source>
</evidence>
<dbReference type="SUPFAM" id="SSF53474">
    <property type="entry name" value="alpha/beta-Hydrolases"/>
    <property type="match status" value="1"/>
</dbReference>
<evidence type="ECO:0000256" key="3">
    <source>
        <dbReference type="ARBA" id="ARBA00022801"/>
    </source>
</evidence>
<evidence type="ECO:0000313" key="6">
    <source>
        <dbReference type="Proteomes" id="UP000195105"/>
    </source>
</evidence>
<name>A0A243RSY2_9ACTN</name>
<dbReference type="AlphaFoldDB" id="A0A243RSY2"/>
<dbReference type="Proteomes" id="UP000195105">
    <property type="component" value="Unassembled WGS sequence"/>
</dbReference>
<evidence type="ECO:0000256" key="2">
    <source>
        <dbReference type="ARBA" id="ARBA00022729"/>
    </source>
</evidence>
<dbReference type="PANTHER" id="PTHR11010">
    <property type="entry name" value="PROTEASE S28 PRO-X CARBOXYPEPTIDASE-RELATED"/>
    <property type="match status" value="1"/>
</dbReference>
<evidence type="ECO:0000256" key="1">
    <source>
        <dbReference type="ARBA" id="ARBA00022670"/>
    </source>
</evidence>
<gene>
    <name evidence="5" type="ORF">CA983_29625</name>
</gene>
<dbReference type="Gene3D" id="3.40.50.1820">
    <property type="entry name" value="alpha/beta hydrolase"/>
    <property type="match status" value="1"/>
</dbReference>
<dbReference type="Pfam" id="PF05576">
    <property type="entry name" value="Peptidase_S37"/>
    <property type="match status" value="1"/>
</dbReference>
<evidence type="ECO:0000256" key="4">
    <source>
        <dbReference type="SAM" id="SignalP"/>
    </source>
</evidence>
<feature type="chain" id="PRO_5039516707" evidence="4">
    <location>
        <begin position="30"/>
        <end position="463"/>
    </location>
</feature>
<dbReference type="PANTHER" id="PTHR11010:SF38">
    <property type="entry name" value="LYSOSOMAL PRO-X CARBOXYPEPTIDASE"/>
    <property type="match status" value="1"/>
</dbReference>
<comment type="caution">
    <text evidence="5">The sequence shown here is derived from an EMBL/GenBank/DDBJ whole genome shotgun (WGS) entry which is preliminary data.</text>
</comment>
<proteinExistence type="predicted"/>
<keyword evidence="1" id="KW-0645">Protease</keyword>
<dbReference type="GO" id="GO:0004177">
    <property type="term" value="F:aminopeptidase activity"/>
    <property type="evidence" value="ECO:0007669"/>
    <property type="project" value="UniProtKB-KW"/>
</dbReference>
<dbReference type="RefSeq" id="WP_086603906.1">
    <property type="nucleotide sequence ID" value="NZ_NGFN01000234.1"/>
</dbReference>
<keyword evidence="6" id="KW-1185">Reference proteome</keyword>
<dbReference type="InterPro" id="IPR006311">
    <property type="entry name" value="TAT_signal"/>
</dbReference>
<dbReference type="GO" id="GO:0006508">
    <property type="term" value="P:proteolysis"/>
    <property type="evidence" value="ECO:0007669"/>
    <property type="project" value="UniProtKB-KW"/>
</dbReference>
<keyword evidence="2 4" id="KW-0732">Signal</keyword>
<feature type="signal peptide" evidence="4">
    <location>
        <begin position="1"/>
        <end position="29"/>
    </location>
</feature>
<accession>A0A243RSY2</accession>
<reference evidence="5 6" key="1">
    <citation type="submission" date="2017-05" db="EMBL/GenBank/DDBJ databases">
        <title>Biotechnological potential of actinobacteria isolated from South African environments.</title>
        <authorList>
            <person name="Le Roes-Hill M."/>
            <person name="Prins A."/>
            <person name="Durrell K.A."/>
        </authorList>
    </citation>
    <scope>NUCLEOTIDE SEQUENCE [LARGE SCALE GENOMIC DNA]</scope>
    <source>
        <strain evidence="5 6">HMC13</strain>
    </source>
</reference>
<keyword evidence="3" id="KW-0378">Hydrolase</keyword>
<protein>
    <submittedName>
        <fullName evidence="5">Aminopeptidase</fullName>
    </submittedName>
</protein>
<sequence>MRVWTRRRLLTSAATAVSAAGLAATPVLSARAAAGAARPGTGDIADALRALPGLRLIEERQDAEPGYRHFVLGLRQPVDHTNPAAGTFEQRLTLLHTTTDRPTVLTTTGYHAVVPPWRSEPTILLGANQLQVEHRYFGTSRPAGTGYAHLTIRQAADDHHRVVRLFRRLYPGAWISTGSSKGGMATVYHRRFHPQDVDGTVVYSAPNNVDDRDDSAYLRFLETVGTPTGREAVMSAQRRLLLDRAEMVARYEAWAAAHNDTFRIIGSADQAFEIAVLRVLFMFWQRGTPTDVAAIPGPEATTDELYAWLDEWAGLPLYADTAARRYVPYWYQIGTQLGYGDVPTAHVADLLRHSGGIEARNFVPRDIPMTFDAAAMPDIDSWVRRRGSRLLFVNGTQDPAVAEYFNPGGRDSGVLWVAGGNHNIEIANLSPADRASAKEALFRWAGQGAGGQASPQSASRAAL</sequence>
<organism evidence="5 6">
    <name type="scientific">Streptomyces swartbergensis</name>
    <dbReference type="NCBI Taxonomy" id="487165"/>
    <lineage>
        <taxon>Bacteria</taxon>
        <taxon>Bacillati</taxon>
        <taxon>Actinomycetota</taxon>
        <taxon>Actinomycetes</taxon>
        <taxon>Kitasatosporales</taxon>
        <taxon>Streptomycetaceae</taxon>
        <taxon>Streptomyces</taxon>
    </lineage>
</organism>
<dbReference type="GO" id="GO:0008239">
    <property type="term" value="F:dipeptidyl-peptidase activity"/>
    <property type="evidence" value="ECO:0007669"/>
    <property type="project" value="TreeGrafter"/>
</dbReference>
<dbReference type="ESTHER" id="9actn-a0a243rsy2">
    <property type="family name" value="Peptidase_S37"/>
</dbReference>
<dbReference type="InterPro" id="IPR029058">
    <property type="entry name" value="AB_hydrolase_fold"/>
</dbReference>